<name>A0A839JUZ1_9FIRM</name>
<protein>
    <recommendedName>
        <fullName evidence="2">DUF6128 domain-containing protein</fullName>
    </recommendedName>
</protein>
<keyword evidence="4" id="KW-1185">Reference proteome</keyword>
<reference evidence="3 4" key="1">
    <citation type="submission" date="2020-07" db="EMBL/GenBank/DDBJ databases">
        <title>Characterization and genome sequencing of isolate MD1, a novel member within the family Lachnospiraceae.</title>
        <authorList>
            <person name="Rettenmaier R."/>
            <person name="Di Bello L."/>
            <person name="Zinser C."/>
            <person name="Scheitz K."/>
            <person name="Liebl W."/>
            <person name="Zverlov V."/>
        </authorList>
    </citation>
    <scope>NUCLEOTIDE SEQUENCE [LARGE SCALE GENOMIC DNA]</scope>
    <source>
        <strain evidence="3 4">MD1</strain>
    </source>
</reference>
<evidence type="ECO:0000313" key="3">
    <source>
        <dbReference type="EMBL" id="MBB2181310.1"/>
    </source>
</evidence>
<dbReference type="EMBL" id="JACEGA010000001">
    <property type="protein sequence ID" value="MBB2181310.1"/>
    <property type="molecule type" value="Genomic_DNA"/>
</dbReference>
<dbReference type="Proteomes" id="UP000574276">
    <property type="component" value="Unassembled WGS sequence"/>
</dbReference>
<feature type="region of interest" description="Disordered" evidence="1">
    <location>
        <begin position="207"/>
        <end position="227"/>
    </location>
</feature>
<evidence type="ECO:0000256" key="1">
    <source>
        <dbReference type="SAM" id="MobiDB-lite"/>
    </source>
</evidence>
<organism evidence="3 4">
    <name type="scientific">Variimorphobacter saccharofermentans</name>
    <dbReference type="NCBI Taxonomy" id="2755051"/>
    <lineage>
        <taxon>Bacteria</taxon>
        <taxon>Bacillati</taxon>
        <taxon>Bacillota</taxon>
        <taxon>Clostridia</taxon>
        <taxon>Lachnospirales</taxon>
        <taxon>Lachnospiraceae</taxon>
        <taxon>Variimorphobacter</taxon>
    </lineage>
</organism>
<proteinExistence type="predicted"/>
<sequence>MADYKRMVSYMYQYENGVKRKNVGYARVETKNGQCKITVHMQLLGQLDSIFPTYLIQRHEDQLELIYLGDTVLKNQVMDSKLTASEDNIMDSGYKLSDMGGLLLFLNDKIFFATEWDDKPIIAEEVLDALKPESANRNKDKDKTDTNEGIIRDMVVKEKENTNVIGEDFQDFTPEKEALIPKYKLPRGWKTIERLQYENAMLTEVTTQKKELEKPPEEREIEEENKNESIVQTDAIETNVDEEAIEKMNRELQNDEPELPDPPEAANFFEKYPRIYPFEDNEIAQCVKIEPKDIGIFPKEVWVLSNNSFLLHGFYCYHHLIFAKIRERSGCRYILGVPGIYHQREKFMARMFGFESFKSIRKRDLKQGDFGYWYLPLKL</sequence>
<accession>A0A839JUZ1</accession>
<dbReference type="AlphaFoldDB" id="A0A839JUZ1"/>
<evidence type="ECO:0000259" key="2">
    <source>
        <dbReference type="Pfam" id="PF19623"/>
    </source>
</evidence>
<comment type="caution">
    <text evidence="3">The sequence shown here is derived from an EMBL/GenBank/DDBJ whole genome shotgun (WGS) entry which is preliminary data.</text>
</comment>
<feature type="domain" description="DUF6128" evidence="2">
    <location>
        <begin position="272"/>
        <end position="376"/>
    </location>
</feature>
<dbReference type="Pfam" id="PF19623">
    <property type="entry name" value="DUF6128"/>
    <property type="match status" value="1"/>
</dbReference>
<feature type="compositionally biased region" description="Basic and acidic residues" evidence="1">
    <location>
        <begin position="207"/>
        <end position="218"/>
    </location>
</feature>
<evidence type="ECO:0000313" key="4">
    <source>
        <dbReference type="Proteomes" id="UP000574276"/>
    </source>
</evidence>
<dbReference type="RefSeq" id="WP_228351089.1">
    <property type="nucleotide sequence ID" value="NZ_JACEGA010000001.1"/>
</dbReference>
<dbReference type="InterPro" id="IPR046131">
    <property type="entry name" value="DUF6128"/>
</dbReference>
<gene>
    <name evidence="3" type="ORF">H0486_00170</name>
</gene>